<comment type="caution">
    <text evidence="1">The sequence shown here is derived from an EMBL/GenBank/DDBJ whole genome shotgun (WGS) entry which is preliminary data.</text>
</comment>
<evidence type="ECO:0000313" key="1">
    <source>
        <dbReference type="EMBL" id="CAK1543975.1"/>
    </source>
</evidence>
<name>A0AAV1J3B1_9NEOP</name>
<organism evidence="1 2">
    <name type="scientific">Leptosia nina</name>
    <dbReference type="NCBI Taxonomy" id="320188"/>
    <lineage>
        <taxon>Eukaryota</taxon>
        <taxon>Metazoa</taxon>
        <taxon>Ecdysozoa</taxon>
        <taxon>Arthropoda</taxon>
        <taxon>Hexapoda</taxon>
        <taxon>Insecta</taxon>
        <taxon>Pterygota</taxon>
        <taxon>Neoptera</taxon>
        <taxon>Endopterygota</taxon>
        <taxon>Lepidoptera</taxon>
        <taxon>Glossata</taxon>
        <taxon>Ditrysia</taxon>
        <taxon>Papilionoidea</taxon>
        <taxon>Pieridae</taxon>
        <taxon>Pierinae</taxon>
        <taxon>Leptosia</taxon>
    </lineage>
</organism>
<keyword evidence="2" id="KW-1185">Reference proteome</keyword>
<protein>
    <submittedName>
        <fullName evidence="1">Uncharacterized protein</fullName>
    </submittedName>
</protein>
<gene>
    <name evidence="1" type="ORF">LNINA_LOCUS3758</name>
</gene>
<accession>A0AAV1J3B1</accession>
<dbReference type="AlphaFoldDB" id="A0AAV1J3B1"/>
<evidence type="ECO:0000313" key="2">
    <source>
        <dbReference type="Proteomes" id="UP001497472"/>
    </source>
</evidence>
<proteinExistence type="predicted"/>
<dbReference type="EMBL" id="CAVLEF010000005">
    <property type="protein sequence ID" value="CAK1543975.1"/>
    <property type="molecule type" value="Genomic_DNA"/>
</dbReference>
<sequence length="144" mass="16023">MEAGVGKLDITHIILNLPREVILKQERQSKRSLNLCNWQSVRNSCSLYMDVMYLYDGSQSGLALRVPSVGNHSIQCVPVDVCVDFPTPPVIYLPAVPKFVYTALPSCQTLHRGHTHMETCARTRRREGCAKGGGGDCIKFLSFL</sequence>
<reference evidence="1 2" key="1">
    <citation type="submission" date="2023-11" db="EMBL/GenBank/DDBJ databases">
        <authorList>
            <person name="Okamura Y."/>
        </authorList>
    </citation>
    <scope>NUCLEOTIDE SEQUENCE [LARGE SCALE GENOMIC DNA]</scope>
</reference>
<dbReference type="Proteomes" id="UP001497472">
    <property type="component" value="Unassembled WGS sequence"/>
</dbReference>